<dbReference type="Pfam" id="PF00128">
    <property type="entry name" value="Alpha-amylase"/>
    <property type="match status" value="1"/>
</dbReference>
<feature type="domain" description="Glycosyl hydrolase family 13 catalytic" evidence="2">
    <location>
        <begin position="14"/>
        <end position="398"/>
    </location>
</feature>
<keyword evidence="4" id="KW-1185">Reference proteome</keyword>
<dbReference type="InterPro" id="IPR013780">
    <property type="entry name" value="Glyco_hydro_b"/>
</dbReference>
<evidence type="ECO:0000313" key="4">
    <source>
        <dbReference type="Proteomes" id="UP001499951"/>
    </source>
</evidence>
<dbReference type="SUPFAM" id="SSF51011">
    <property type="entry name" value="Glycosyl hydrolase domain"/>
    <property type="match status" value="1"/>
</dbReference>
<dbReference type="PANTHER" id="PTHR10357:SF179">
    <property type="entry name" value="NEUTRAL AND BASIC AMINO ACID TRANSPORT PROTEIN RBAT"/>
    <property type="match status" value="1"/>
</dbReference>
<evidence type="ECO:0000313" key="3">
    <source>
        <dbReference type="EMBL" id="GAA0579395.1"/>
    </source>
</evidence>
<dbReference type="InterPro" id="IPR017853">
    <property type="entry name" value="GH"/>
</dbReference>
<name>A0ABP3PZC7_9PROT</name>
<dbReference type="Gene3D" id="3.20.20.80">
    <property type="entry name" value="Glycosidases"/>
    <property type="match status" value="1"/>
</dbReference>
<organism evidence="3 4">
    <name type="scientific">Rhizomicrobium electricum</name>
    <dbReference type="NCBI Taxonomy" id="480070"/>
    <lineage>
        <taxon>Bacteria</taxon>
        <taxon>Pseudomonadati</taxon>
        <taxon>Pseudomonadota</taxon>
        <taxon>Alphaproteobacteria</taxon>
        <taxon>Micropepsales</taxon>
        <taxon>Micropepsaceae</taxon>
        <taxon>Rhizomicrobium</taxon>
    </lineage>
</organism>
<dbReference type="RefSeq" id="WP_166936903.1">
    <property type="nucleotide sequence ID" value="NZ_BAAADD010000008.1"/>
</dbReference>
<sequence length="533" mass="59673">MVTAPWWQGAVVYQVYVRSFADGNGDGQGDFAGLTAKLDYIKALGVDAIWLSPIHPSPNRDWGYDVSDYEDVHPDYGTLADFDRLVAEAHARGLKVLLDEVLCHTSDEHPWFRDSMQRGEKSDWYVWADPKEDGTAPNNWLSAFGGPAWSYHPARRQHFHHKFLRQQPKLNWQHPKAREAGLKVLDFWLNRGVDGYRLDVANAYLHDTLLRDNPPVPQQMRTDTTWADADNLQEHLFDCNLPENVLVLEQIRRRVEAHGDRFVFGEFSEGYERAGAYAAPDEGLHGGYTFFMLRQKLLSPGFITGNYALLSGHPRHWPVVAFCNHDISRTVSRFGGKPEGDPALAKLMLALLFAIKGTVCLYQGEELGLTDVDLRRDQLRDPVGDLYYPVAKGRDGCRTPMPWDASAVHYGFSSGTPWLPVGPAHKALAVSEQENDPHSTLAYARRFLAARKAEPSLVTGEMKFVPAPLPVLAFVRKLGEERLICVFNLSRQPASFDLDPLGAVQPLDLGCGEATVRGDTLDLGPLACWFGRG</sequence>
<dbReference type="InterPro" id="IPR006047">
    <property type="entry name" value="GH13_cat_dom"/>
</dbReference>
<gene>
    <name evidence="3" type="ORF">GCM10008942_30360</name>
</gene>
<dbReference type="SMART" id="SM00642">
    <property type="entry name" value="Aamy"/>
    <property type="match status" value="1"/>
</dbReference>
<accession>A0ABP3PZC7</accession>
<evidence type="ECO:0000259" key="2">
    <source>
        <dbReference type="SMART" id="SM00642"/>
    </source>
</evidence>
<evidence type="ECO:0000256" key="1">
    <source>
        <dbReference type="ARBA" id="ARBA00008061"/>
    </source>
</evidence>
<dbReference type="SUPFAM" id="SSF51445">
    <property type="entry name" value="(Trans)glycosidases"/>
    <property type="match status" value="1"/>
</dbReference>
<dbReference type="Gene3D" id="3.90.400.10">
    <property type="entry name" value="Oligo-1,6-glucosidase, Domain 2"/>
    <property type="match status" value="1"/>
</dbReference>
<dbReference type="InterPro" id="IPR045857">
    <property type="entry name" value="O16G_dom_2"/>
</dbReference>
<dbReference type="Gene3D" id="2.60.40.1180">
    <property type="entry name" value="Golgi alpha-mannosidase II"/>
    <property type="match status" value="1"/>
</dbReference>
<proteinExistence type="inferred from homology"/>
<dbReference type="EMBL" id="BAAADD010000008">
    <property type="protein sequence ID" value="GAA0579395.1"/>
    <property type="molecule type" value="Genomic_DNA"/>
</dbReference>
<reference evidence="4" key="1">
    <citation type="journal article" date="2019" name="Int. J. Syst. Evol. Microbiol.">
        <title>The Global Catalogue of Microorganisms (GCM) 10K type strain sequencing project: providing services to taxonomists for standard genome sequencing and annotation.</title>
        <authorList>
            <consortium name="The Broad Institute Genomics Platform"/>
            <consortium name="The Broad Institute Genome Sequencing Center for Infectious Disease"/>
            <person name="Wu L."/>
            <person name="Ma J."/>
        </authorList>
    </citation>
    <scope>NUCLEOTIDE SEQUENCE [LARGE SCALE GENOMIC DNA]</scope>
    <source>
        <strain evidence="4">JCM 15089</strain>
    </source>
</reference>
<dbReference type="PANTHER" id="PTHR10357">
    <property type="entry name" value="ALPHA-AMYLASE FAMILY MEMBER"/>
    <property type="match status" value="1"/>
</dbReference>
<protein>
    <submittedName>
        <fullName evidence="3">Alpha-glucosidase family protein</fullName>
    </submittedName>
</protein>
<dbReference type="Pfam" id="PF16657">
    <property type="entry name" value="Malt_amylase_C"/>
    <property type="match status" value="1"/>
</dbReference>
<comment type="caution">
    <text evidence="3">The sequence shown here is derived from an EMBL/GenBank/DDBJ whole genome shotgun (WGS) entry which is preliminary data.</text>
</comment>
<comment type="similarity">
    <text evidence="1">Belongs to the glycosyl hydrolase 13 family.</text>
</comment>
<dbReference type="InterPro" id="IPR032091">
    <property type="entry name" value="Malt_amylase-like_C"/>
</dbReference>
<dbReference type="Proteomes" id="UP001499951">
    <property type="component" value="Unassembled WGS sequence"/>
</dbReference>